<comment type="caution">
    <text evidence="1">The sequence shown here is derived from an EMBL/GenBank/DDBJ whole genome shotgun (WGS) entry which is preliminary data.</text>
</comment>
<protein>
    <recommendedName>
        <fullName evidence="3">Protein phosphatase 2C-like protein</fullName>
    </recommendedName>
</protein>
<proteinExistence type="predicted"/>
<accession>A0A366EIN0</accession>
<evidence type="ECO:0008006" key="3">
    <source>
        <dbReference type="Google" id="ProtNLM"/>
    </source>
</evidence>
<dbReference type="AlphaFoldDB" id="A0A366EIN0"/>
<gene>
    <name evidence="1" type="ORF">DES48_101600</name>
</gene>
<keyword evidence="2" id="KW-1185">Reference proteome</keyword>
<organism evidence="1 2">
    <name type="scientific">Paraliobacillus ryukyuensis</name>
    <dbReference type="NCBI Taxonomy" id="200904"/>
    <lineage>
        <taxon>Bacteria</taxon>
        <taxon>Bacillati</taxon>
        <taxon>Bacillota</taxon>
        <taxon>Bacilli</taxon>
        <taxon>Bacillales</taxon>
        <taxon>Bacillaceae</taxon>
        <taxon>Paraliobacillus</taxon>
    </lineage>
</organism>
<sequence length="281" mass="31990">MQLTKDKLNVVEYFCEGKKGDLDLCEDMCIVTDNFAAVIDGATNVSGKLIENMTPGRLAATIIKETLENITPNAKLETIVEQINANFQTVFARNNLIDAIQESQWVAPSASVIIYSKYHQKIWQIGDCQLMVDDELYTNEKEIDSITANARALYLEAELKRGKTIDQLIDKDTGWEYIRTLVQQQYFLQNDSNNPFGYSVINGFPVDFSRVMTIDVSNDAKYIVLASDGYPFLKETLYKSELLLKELLVKDPLCFRLYKSSKGLVRGNQSFDDRLYLKIKV</sequence>
<dbReference type="STRING" id="200904.GCA_900168775_01511"/>
<dbReference type="Proteomes" id="UP000252254">
    <property type="component" value="Unassembled WGS sequence"/>
</dbReference>
<name>A0A366EIN0_9BACI</name>
<dbReference type="EMBL" id="QNRI01000001">
    <property type="protein sequence ID" value="RBP01856.1"/>
    <property type="molecule type" value="Genomic_DNA"/>
</dbReference>
<evidence type="ECO:0000313" key="2">
    <source>
        <dbReference type="Proteomes" id="UP000252254"/>
    </source>
</evidence>
<reference evidence="1 2" key="1">
    <citation type="submission" date="2018-06" db="EMBL/GenBank/DDBJ databases">
        <title>Genomic Encyclopedia of Type Strains, Phase IV (KMG-IV): sequencing the most valuable type-strain genomes for metagenomic binning, comparative biology and taxonomic classification.</title>
        <authorList>
            <person name="Goeker M."/>
        </authorList>
    </citation>
    <scope>NUCLEOTIDE SEQUENCE [LARGE SCALE GENOMIC DNA]</scope>
    <source>
        <strain evidence="1 2">DSM 15140</strain>
    </source>
</reference>
<evidence type="ECO:0000313" key="1">
    <source>
        <dbReference type="EMBL" id="RBP01856.1"/>
    </source>
</evidence>